<dbReference type="InterPro" id="IPR015424">
    <property type="entry name" value="PyrdxlP-dep_Trfase"/>
</dbReference>
<reference evidence="8" key="1">
    <citation type="journal article" date="2011" name="Genome Biol.">
        <title>Comparative and functional genomics provide insights into the pathogenicity of dermatophytic fungi.</title>
        <authorList>
            <person name="Burmester A."/>
            <person name="Shelest E."/>
            <person name="Gloeckner G."/>
            <person name="Heddergott C."/>
            <person name="Schindler S."/>
            <person name="Staib P."/>
            <person name="Heidel A."/>
            <person name="Felder M."/>
            <person name="Petzold A."/>
            <person name="Szafranski K."/>
            <person name="Feuermann M."/>
            <person name="Pedruzzi I."/>
            <person name="Priebe S."/>
            <person name="Groth M."/>
            <person name="Winkler R."/>
            <person name="Li W."/>
            <person name="Kniemeyer O."/>
            <person name="Schroeckh V."/>
            <person name="Hertweck C."/>
            <person name="Hube B."/>
            <person name="White T.C."/>
            <person name="Platzer M."/>
            <person name="Guthke R."/>
            <person name="Heitman J."/>
            <person name="Woestemeyer J."/>
            <person name="Zipfel P.F."/>
            <person name="Monod M."/>
            <person name="Brakhage A.A."/>
        </authorList>
    </citation>
    <scope>NUCLEOTIDE SEQUENCE [LARGE SCALE GENOMIC DNA]</scope>
    <source>
        <strain evidence="8">ATCC MYA-4681 / CBS 112371</strain>
    </source>
</reference>
<dbReference type="InterPro" id="IPR050087">
    <property type="entry name" value="AON_synthase_class-II"/>
</dbReference>
<dbReference type="GeneID" id="9523493"/>
<dbReference type="Gene3D" id="3.90.1150.10">
    <property type="entry name" value="Aspartate Aminotransferase, domain 1"/>
    <property type="match status" value="1"/>
</dbReference>
<evidence type="ECO:0000313" key="8">
    <source>
        <dbReference type="Proteomes" id="UP000008866"/>
    </source>
</evidence>
<dbReference type="Pfam" id="PF00155">
    <property type="entry name" value="Aminotran_1_2"/>
    <property type="match status" value="1"/>
</dbReference>
<evidence type="ECO:0000313" key="7">
    <source>
        <dbReference type="EMBL" id="EFE31081.1"/>
    </source>
</evidence>
<comment type="caution">
    <text evidence="7">The sequence shown here is derived from an EMBL/GenBank/DDBJ whole genome shotgun (WGS) entry which is preliminary data.</text>
</comment>
<feature type="domain" description="Aminotransferase class I/classII large" evidence="6">
    <location>
        <begin position="109"/>
        <end position="464"/>
    </location>
</feature>
<comment type="similarity">
    <text evidence="2">Belongs to the class-II pyridoxal-phosphate-dependent aminotransferase family. BioF subfamily.</text>
</comment>
<name>D4B0H4_ARTBC</name>
<keyword evidence="3" id="KW-0808">Transferase</keyword>
<proteinExistence type="inferred from homology"/>
<dbReference type="Proteomes" id="UP000008866">
    <property type="component" value="Unassembled WGS sequence"/>
</dbReference>
<dbReference type="Gene3D" id="3.40.640.10">
    <property type="entry name" value="Type I PLP-dependent aspartate aminotransferase-like (Major domain)"/>
    <property type="match status" value="1"/>
</dbReference>
<organism evidence="7 8">
    <name type="scientific">Arthroderma benhamiae (strain ATCC MYA-4681 / CBS 112371)</name>
    <name type="common">Trichophyton mentagrophytes</name>
    <dbReference type="NCBI Taxonomy" id="663331"/>
    <lineage>
        <taxon>Eukaryota</taxon>
        <taxon>Fungi</taxon>
        <taxon>Dikarya</taxon>
        <taxon>Ascomycota</taxon>
        <taxon>Pezizomycotina</taxon>
        <taxon>Eurotiomycetes</taxon>
        <taxon>Eurotiomycetidae</taxon>
        <taxon>Onygenales</taxon>
        <taxon>Arthrodermataceae</taxon>
        <taxon>Trichophyton</taxon>
    </lineage>
</organism>
<dbReference type="eggNOG" id="KOG1359">
    <property type="taxonomic scope" value="Eukaryota"/>
</dbReference>
<dbReference type="GO" id="GO:0030170">
    <property type="term" value="F:pyridoxal phosphate binding"/>
    <property type="evidence" value="ECO:0007669"/>
    <property type="project" value="InterPro"/>
</dbReference>
<dbReference type="GO" id="GO:0016740">
    <property type="term" value="F:transferase activity"/>
    <property type="evidence" value="ECO:0007669"/>
    <property type="project" value="UniProtKB-KW"/>
</dbReference>
<keyword evidence="8" id="KW-1185">Reference proteome</keyword>
<evidence type="ECO:0000256" key="2">
    <source>
        <dbReference type="ARBA" id="ARBA00010008"/>
    </source>
</evidence>
<evidence type="ECO:0000256" key="3">
    <source>
        <dbReference type="ARBA" id="ARBA00022679"/>
    </source>
</evidence>
<feature type="region of interest" description="Disordered" evidence="5">
    <location>
        <begin position="44"/>
        <end position="83"/>
    </location>
</feature>
<protein>
    <recommendedName>
        <fullName evidence="6">Aminotransferase class I/classII large domain-containing protein</fullName>
    </recommendedName>
</protein>
<dbReference type="GO" id="GO:0009102">
    <property type="term" value="P:biotin biosynthetic process"/>
    <property type="evidence" value="ECO:0007669"/>
    <property type="project" value="TreeGrafter"/>
</dbReference>
<keyword evidence="4" id="KW-0663">Pyridoxal phosphate</keyword>
<dbReference type="InterPro" id="IPR015421">
    <property type="entry name" value="PyrdxlP-dep_Trfase_major"/>
</dbReference>
<dbReference type="HOGENOM" id="CLU_015846_3_0_1"/>
<sequence>MDEEKEGQQEKRKKQRRTLFVKVPVSLEGLQFWFRDAPRSGLAVVGERDREREREREEANAKKIERSREHKTMLRPPGSNLQRSLREALERRESKGTLRSLKVVPTGAVDFSSNDFLSLSTNPTFRSRFLSNLARASSSLPLASTGSRLLDGNSLYAEQLEQQIASFHNAPCGLIFNSGFDANSGVFSCIPQPGDVVIYDELIHASVHDGMRLSRARKLAPFIHNSIEDFERVLEALLIDDPLLLAGQRNVFVALESIYSMDGDFAPIREVLDMLERKLPHGNGHVIVDEAHATGVFGTHGAGVVQQLGVEDRVLIRLHTFGKALASNGAIILCSPLVREYLINYARPLIFTSALGMPSLAAVRTAYELMEEGQTRKLQLHLQDLIQLFHEKLMQLSPSDTSIFEAKHSPTSPIFSLQTKYPRELSKACQDAGLMVRAIMPPTVQVGTERVRVCLHSGNDVEQVLLLSRVIEKWLKEKSHHATENRLEAAKL</sequence>
<dbReference type="AlphaFoldDB" id="D4B0H4"/>
<comment type="cofactor">
    <cofactor evidence="1">
        <name>pyridoxal 5'-phosphate</name>
        <dbReference type="ChEBI" id="CHEBI:597326"/>
    </cofactor>
</comment>
<dbReference type="PANTHER" id="PTHR13693">
    <property type="entry name" value="CLASS II AMINOTRANSFERASE/8-AMINO-7-OXONONANOATE SYNTHASE"/>
    <property type="match status" value="1"/>
</dbReference>
<dbReference type="EMBL" id="ABSU01000024">
    <property type="protein sequence ID" value="EFE31081.1"/>
    <property type="molecule type" value="Genomic_DNA"/>
</dbReference>
<gene>
    <name evidence="7" type="ORF">ARB_01949</name>
</gene>
<evidence type="ECO:0000256" key="4">
    <source>
        <dbReference type="ARBA" id="ARBA00022898"/>
    </source>
</evidence>
<feature type="compositionally biased region" description="Basic and acidic residues" evidence="5">
    <location>
        <begin position="46"/>
        <end position="72"/>
    </location>
</feature>
<evidence type="ECO:0000259" key="6">
    <source>
        <dbReference type="Pfam" id="PF00155"/>
    </source>
</evidence>
<dbReference type="OMA" id="GTHEYCD"/>
<dbReference type="KEGG" id="abe:ARB_01949"/>
<dbReference type="RefSeq" id="XP_003011721.1">
    <property type="nucleotide sequence ID" value="XM_003011675.1"/>
</dbReference>
<dbReference type="PANTHER" id="PTHR13693:SF77">
    <property type="entry name" value="8-AMINO-7-OXONONANOATE SYNTHASE"/>
    <property type="match status" value="1"/>
</dbReference>
<accession>D4B0H4</accession>
<dbReference type="InterPro" id="IPR015422">
    <property type="entry name" value="PyrdxlP-dep_Trfase_small"/>
</dbReference>
<dbReference type="SUPFAM" id="SSF53383">
    <property type="entry name" value="PLP-dependent transferases"/>
    <property type="match status" value="1"/>
</dbReference>
<evidence type="ECO:0000256" key="1">
    <source>
        <dbReference type="ARBA" id="ARBA00001933"/>
    </source>
</evidence>
<dbReference type="InterPro" id="IPR004839">
    <property type="entry name" value="Aminotransferase_I/II_large"/>
</dbReference>
<dbReference type="STRING" id="663331.D4B0H4"/>
<evidence type="ECO:0000256" key="5">
    <source>
        <dbReference type="SAM" id="MobiDB-lite"/>
    </source>
</evidence>